<dbReference type="EMBL" id="KZ857489">
    <property type="protein sequence ID" value="RDX42269.1"/>
    <property type="molecule type" value="Genomic_DNA"/>
</dbReference>
<accession>A0A371CPP3</accession>
<feature type="chain" id="PRO_5016970280" description="Secreted protein" evidence="1">
    <location>
        <begin position="17"/>
        <end position="75"/>
    </location>
</feature>
<name>A0A371CPP3_9APHY</name>
<feature type="signal peptide" evidence="1">
    <location>
        <begin position="1"/>
        <end position="16"/>
    </location>
</feature>
<reference evidence="2 3" key="1">
    <citation type="journal article" date="2018" name="Biotechnol. Biofuels">
        <title>Integrative visual omics of the white-rot fungus Polyporus brumalis exposes the biotechnological potential of its oxidative enzymes for delignifying raw plant biomass.</title>
        <authorList>
            <person name="Miyauchi S."/>
            <person name="Rancon A."/>
            <person name="Drula E."/>
            <person name="Hage H."/>
            <person name="Chaduli D."/>
            <person name="Favel A."/>
            <person name="Grisel S."/>
            <person name="Henrissat B."/>
            <person name="Herpoel-Gimbert I."/>
            <person name="Ruiz-Duenas F.J."/>
            <person name="Chevret D."/>
            <person name="Hainaut M."/>
            <person name="Lin J."/>
            <person name="Wang M."/>
            <person name="Pangilinan J."/>
            <person name="Lipzen A."/>
            <person name="Lesage-Meessen L."/>
            <person name="Navarro D."/>
            <person name="Riley R."/>
            <person name="Grigoriev I.V."/>
            <person name="Zhou S."/>
            <person name="Raouche S."/>
            <person name="Rosso M.N."/>
        </authorList>
    </citation>
    <scope>NUCLEOTIDE SEQUENCE [LARGE SCALE GENOMIC DNA]</scope>
    <source>
        <strain evidence="2 3">BRFM 1820</strain>
    </source>
</reference>
<proteinExistence type="predicted"/>
<evidence type="ECO:0008006" key="4">
    <source>
        <dbReference type="Google" id="ProtNLM"/>
    </source>
</evidence>
<dbReference type="Proteomes" id="UP000256964">
    <property type="component" value="Unassembled WGS sequence"/>
</dbReference>
<gene>
    <name evidence="2" type="ORF">OH76DRAFT_137522</name>
</gene>
<sequence>MKSHAWLSILAGIVATDHTLRDASKPDLYAQSRKVCGRLQHLHIVPHTHIRAVPQAPLCSLASTSTTTTTTPQPS</sequence>
<organism evidence="2 3">
    <name type="scientific">Lentinus brumalis</name>
    <dbReference type="NCBI Taxonomy" id="2498619"/>
    <lineage>
        <taxon>Eukaryota</taxon>
        <taxon>Fungi</taxon>
        <taxon>Dikarya</taxon>
        <taxon>Basidiomycota</taxon>
        <taxon>Agaricomycotina</taxon>
        <taxon>Agaricomycetes</taxon>
        <taxon>Polyporales</taxon>
        <taxon>Polyporaceae</taxon>
        <taxon>Lentinus</taxon>
    </lineage>
</organism>
<evidence type="ECO:0000256" key="1">
    <source>
        <dbReference type="SAM" id="SignalP"/>
    </source>
</evidence>
<dbReference type="AlphaFoldDB" id="A0A371CPP3"/>
<keyword evidence="1" id="KW-0732">Signal</keyword>
<keyword evidence="3" id="KW-1185">Reference proteome</keyword>
<protein>
    <recommendedName>
        <fullName evidence="4">Secreted protein</fullName>
    </recommendedName>
</protein>
<evidence type="ECO:0000313" key="3">
    <source>
        <dbReference type="Proteomes" id="UP000256964"/>
    </source>
</evidence>
<evidence type="ECO:0000313" key="2">
    <source>
        <dbReference type="EMBL" id="RDX42269.1"/>
    </source>
</evidence>